<dbReference type="HOGENOM" id="CLU_2376062_0_0_1"/>
<dbReference type="PaxDb" id="3880-AES82325"/>
<dbReference type="EMBL" id="CM001223">
    <property type="protein sequence ID" value="AES82325.1"/>
    <property type="molecule type" value="Genomic_DNA"/>
</dbReference>
<dbReference type="EnsemblPlants" id="AES82325">
    <property type="protein sequence ID" value="AES82325"/>
    <property type="gene ID" value="MTR_7g111110"/>
</dbReference>
<reference evidence="7" key="6">
    <citation type="journal article" date="2018" name="Nat. Plants">
        <title>Whole-genome landscape of Medicago truncatula symbiotic genes.</title>
        <authorList>
            <person name="Pecrix Y."/>
            <person name="Staton S.E."/>
            <person name="Sallet E."/>
            <person name="Lelandais-Briere C."/>
            <person name="Moreau S."/>
            <person name="Carrere S."/>
            <person name="Blein T."/>
            <person name="Jardinaud M.F."/>
            <person name="Latrasse D."/>
            <person name="Zouine M."/>
            <person name="Zahm M."/>
            <person name="Kreplak J."/>
            <person name="Mayjonade B."/>
            <person name="Satge C."/>
            <person name="Perez M."/>
            <person name="Cauet S."/>
            <person name="Marande W."/>
            <person name="Chantry-Darmon C."/>
            <person name="Lopez-Roques C."/>
            <person name="Bouchez O."/>
            <person name="Berard A."/>
            <person name="Debelle F."/>
            <person name="Munos S."/>
            <person name="Bendahmane A."/>
            <person name="Berges H."/>
            <person name="Niebel A."/>
            <person name="Buitink J."/>
            <person name="Frugier F."/>
            <person name="Benhamed M."/>
            <person name="Crespi M."/>
            <person name="Gouzy J."/>
            <person name="Gamas P."/>
        </authorList>
    </citation>
    <scope>NUCLEOTIDE SEQUENCE [LARGE SCALE GENOMIC DNA]</scope>
    <source>
        <strain evidence="7">cv. Jemalong A17</strain>
    </source>
</reference>
<sequence>MKSCENLENELPDHIISYIFSKLALKDLVKTSALSKQWIHDWGLRMDLNFDHHTMFDYNTIQDLPKSLPLFQSEFATRLDQFMLHCKGAMIVPSE</sequence>
<evidence type="ECO:0000313" key="6">
    <source>
        <dbReference type="Proteomes" id="UP000002051"/>
    </source>
</evidence>
<dbReference type="Gramene" id="rna43915">
    <property type="protein sequence ID" value="RHN49121.1"/>
    <property type="gene ID" value="gene43915"/>
</dbReference>
<dbReference type="EMBL" id="AC149038">
    <property type="protein sequence ID" value="ABD32849.1"/>
    <property type="molecule type" value="Genomic_DNA"/>
</dbReference>
<dbReference type="Proteomes" id="UP000265566">
    <property type="component" value="Chromosome 7"/>
</dbReference>
<protein>
    <submittedName>
        <fullName evidence="2">Cyclin-like F-box</fullName>
    </submittedName>
    <submittedName>
        <fullName evidence="3">F-box protein</fullName>
    </submittedName>
    <submittedName>
        <fullName evidence="4">Putative F-box domain-containing protein</fullName>
    </submittedName>
</protein>
<dbReference type="Pfam" id="PF00646">
    <property type="entry name" value="F-box"/>
    <property type="match status" value="1"/>
</dbReference>
<evidence type="ECO:0000313" key="7">
    <source>
        <dbReference type="Proteomes" id="UP000265566"/>
    </source>
</evidence>
<reference evidence="4" key="7">
    <citation type="journal article" date="2018" name="Nat. Plants">
        <title>Whole-genome landscape of Medicago truncatula symbiotic genes.</title>
        <authorList>
            <person name="Pecrix Y."/>
            <person name="Gamas P."/>
            <person name="Carrere S."/>
        </authorList>
    </citation>
    <scope>NUCLEOTIDE SEQUENCE</scope>
    <source>
        <tissue evidence="4">Leaves</tissue>
    </source>
</reference>
<dbReference type="InterPro" id="IPR001810">
    <property type="entry name" value="F-box_dom"/>
</dbReference>
<evidence type="ECO:0000313" key="4">
    <source>
        <dbReference type="EMBL" id="RHN49121.1"/>
    </source>
</evidence>
<keyword evidence="2" id="KW-0195">Cyclin</keyword>
<dbReference type="SUPFAM" id="SSF81383">
    <property type="entry name" value="F-box domain"/>
    <property type="match status" value="1"/>
</dbReference>
<reference evidence="2" key="1">
    <citation type="submission" date="2004-12" db="EMBL/GenBank/DDBJ databases">
        <authorList>
            <person name="Town C.D."/>
        </authorList>
    </citation>
    <scope>NUCLEOTIDE SEQUENCE</scope>
</reference>
<proteinExistence type="predicted"/>
<evidence type="ECO:0000259" key="1">
    <source>
        <dbReference type="Pfam" id="PF00646"/>
    </source>
</evidence>
<dbReference type="AlphaFoldDB" id="Q2HV00"/>
<accession>Q2HV00</accession>
<dbReference type="PANTHER" id="PTHR31639">
    <property type="entry name" value="F-BOX PROTEIN-LIKE"/>
    <property type="match status" value="1"/>
</dbReference>
<name>Q2HV00_MEDTR</name>
<dbReference type="EMBL" id="PSQE01000007">
    <property type="protein sequence ID" value="RHN49121.1"/>
    <property type="molecule type" value="Genomic_DNA"/>
</dbReference>
<feature type="domain" description="F-box" evidence="1">
    <location>
        <begin position="10"/>
        <end position="38"/>
    </location>
</feature>
<evidence type="ECO:0000313" key="2">
    <source>
        <dbReference type="EMBL" id="ABD32849.1"/>
    </source>
</evidence>
<gene>
    <name evidence="3" type="ordered locus">MTR_7g111110</name>
    <name evidence="2" type="ORF">MtrDRAFT_AC149038g12v2</name>
    <name evidence="4" type="ORF">MtrunA17_Chr7g0271091</name>
</gene>
<dbReference type="InterPro" id="IPR036047">
    <property type="entry name" value="F-box-like_dom_sf"/>
</dbReference>
<dbReference type="PANTHER" id="PTHR31639:SF317">
    <property type="entry name" value="F-BOX DOMAIN-CONTAINING PROTEIN"/>
    <property type="match status" value="1"/>
</dbReference>
<evidence type="ECO:0000313" key="5">
    <source>
        <dbReference type="EnsemblPlants" id="AES82325"/>
    </source>
</evidence>
<keyword evidence="6" id="KW-1185">Reference proteome</keyword>
<dbReference type="Gene3D" id="1.20.1280.50">
    <property type="match status" value="1"/>
</dbReference>
<evidence type="ECO:0000313" key="3">
    <source>
        <dbReference type="EMBL" id="AES82325.1"/>
    </source>
</evidence>
<dbReference type="Proteomes" id="UP000002051">
    <property type="component" value="Unassembled WGS sequence"/>
</dbReference>
<reference evidence="5" key="5">
    <citation type="submission" date="2015-04" db="UniProtKB">
        <authorList>
            <consortium name="EnsemblPlants"/>
        </authorList>
    </citation>
    <scope>IDENTIFICATION</scope>
    <source>
        <strain evidence="5">cv. Jemalong A17</strain>
    </source>
</reference>
<reference evidence="3 6" key="3">
    <citation type="journal article" date="2011" name="Nature">
        <title>The Medicago genome provides insight into the evolution of rhizobial symbioses.</title>
        <authorList>
            <person name="Young N.D."/>
            <person name="Debelle F."/>
            <person name="Oldroyd G.E."/>
            <person name="Geurts R."/>
            <person name="Cannon S.B."/>
            <person name="Udvardi M.K."/>
            <person name="Benedito V.A."/>
            <person name="Mayer K.F."/>
            <person name="Gouzy J."/>
            <person name="Schoof H."/>
            <person name="Van de Peer Y."/>
            <person name="Proost S."/>
            <person name="Cook D.R."/>
            <person name="Meyers B.C."/>
            <person name="Spannagl M."/>
            <person name="Cheung F."/>
            <person name="De Mita S."/>
            <person name="Krishnakumar V."/>
            <person name="Gundlach H."/>
            <person name="Zhou S."/>
            <person name="Mudge J."/>
            <person name="Bharti A.K."/>
            <person name="Murray J.D."/>
            <person name="Naoumkina M.A."/>
            <person name="Rosen B."/>
            <person name="Silverstein K.A."/>
            <person name="Tang H."/>
            <person name="Rombauts S."/>
            <person name="Zhao P.X."/>
            <person name="Zhou P."/>
            <person name="Barbe V."/>
            <person name="Bardou P."/>
            <person name="Bechner M."/>
            <person name="Bellec A."/>
            <person name="Berger A."/>
            <person name="Berges H."/>
            <person name="Bidwell S."/>
            <person name="Bisseling T."/>
            <person name="Choisne N."/>
            <person name="Couloux A."/>
            <person name="Denny R."/>
            <person name="Deshpande S."/>
            <person name="Dai X."/>
            <person name="Doyle J.J."/>
            <person name="Dudez A.M."/>
            <person name="Farmer A.D."/>
            <person name="Fouteau S."/>
            <person name="Franken C."/>
            <person name="Gibelin C."/>
            <person name="Gish J."/>
            <person name="Goldstein S."/>
            <person name="Gonzalez A.J."/>
            <person name="Green P.J."/>
            <person name="Hallab A."/>
            <person name="Hartog M."/>
            <person name="Hua A."/>
            <person name="Humphray S.J."/>
            <person name="Jeong D.H."/>
            <person name="Jing Y."/>
            <person name="Jocker A."/>
            <person name="Kenton S.M."/>
            <person name="Kim D.J."/>
            <person name="Klee K."/>
            <person name="Lai H."/>
            <person name="Lang C."/>
            <person name="Lin S."/>
            <person name="Macmil S.L."/>
            <person name="Magdelenat G."/>
            <person name="Matthews L."/>
            <person name="McCorrison J."/>
            <person name="Monaghan E.L."/>
            <person name="Mun J.H."/>
            <person name="Najar F.Z."/>
            <person name="Nicholson C."/>
            <person name="Noirot C."/>
            <person name="O'Bleness M."/>
            <person name="Paule C.R."/>
            <person name="Poulain J."/>
            <person name="Prion F."/>
            <person name="Qin B."/>
            <person name="Qu C."/>
            <person name="Retzel E.F."/>
            <person name="Riddle C."/>
            <person name="Sallet E."/>
            <person name="Samain S."/>
            <person name="Samson N."/>
            <person name="Sanders I."/>
            <person name="Saurat O."/>
            <person name="Scarpelli C."/>
            <person name="Schiex T."/>
            <person name="Segurens B."/>
            <person name="Severin A.J."/>
            <person name="Sherrier D.J."/>
            <person name="Shi R."/>
            <person name="Sims S."/>
            <person name="Singer S.R."/>
            <person name="Sinharoy S."/>
            <person name="Sterck L."/>
            <person name="Viollet A."/>
            <person name="Wang B.B."/>
            <person name="Wang K."/>
            <person name="Wang M."/>
            <person name="Wang X."/>
            <person name="Warfsmann J."/>
            <person name="Weissenbach J."/>
            <person name="White D.D."/>
            <person name="White J.D."/>
            <person name="Wiley G.B."/>
            <person name="Wincker P."/>
            <person name="Xing Y."/>
            <person name="Yang L."/>
            <person name="Yao Z."/>
            <person name="Ying F."/>
            <person name="Zhai J."/>
            <person name="Zhou L."/>
            <person name="Zuber A."/>
            <person name="Denarie J."/>
            <person name="Dixon R.A."/>
            <person name="May G.D."/>
            <person name="Schwartz D.C."/>
            <person name="Rogers J."/>
            <person name="Quetier F."/>
            <person name="Town C.D."/>
            <person name="Roe B.A."/>
        </authorList>
    </citation>
    <scope>NUCLEOTIDE SEQUENCE [LARGE SCALE GENOMIC DNA]</scope>
    <source>
        <strain evidence="3">A17</strain>
        <strain evidence="5 6">cv. Jemalong A17</strain>
    </source>
</reference>
<reference evidence="3 6" key="4">
    <citation type="journal article" date="2014" name="BMC Genomics">
        <title>An improved genome release (version Mt4.0) for the model legume Medicago truncatula.</title>
        <authorList>
            <person name="Tang H."/>
            <person name="Krishnakumar V."/>
            <person name="Bidwell S."/>
            <person name="Rosen B."/>
            <person name="Chan A."/>
            <person name="Zhou S."/>
            <person name="Gentzbittel L."/>
            <person name="Childs K.L."/>
            <person name="Yandell M."/>
            <person name="Gundlach H."/>
            <person name="Mayer K.F."/>
            <person name="Schwartz D.C."/>
            <person name="Town C.D."/>
        </authorList>
    </citation>
    <scope>GENOME REANNOTATION</scope>
    <source>
        <strain evidence="5 6">cv. Jemalong A17</strain>
    </source>
</reference>
<organism evidence="2">
    <name type="scientific">Medicago truncatula</name>
    <name type="common">Barrel medic</name>
    <name type="synonym">Medicago tribuloides</name>
    <dbReference type="NCBI Taxonomy" id="3880"/>
    <lineage>
        <taxon>Eukaryota</taxon>
        <taxon>Viridiplantae</taxon>
        <taxon>Streptophyta</taxon>
        <taxon>Embryophyta</taxon>
        <taxon>Tracheophyta</taxon>
        <taxon>Spermatophyta</taxon>
        <taxon>Magnoliopsida</taxon>
        <taxon>eudicotyledons</taxon>
        <taxon>Gunneridae</taxon>
        <taxon>Pentapetalae</taxon>
        <taxon>rosids</taxon>
        <taxon>fabids</taxon>
        <taxon>Fabales</taxon>
        <taxon>Fabaceae</taxon>
        <taxon>Papilionoideae</taxon>
        <taxon>50 kb inversion clade</taxon>
        <taxon>NPAAA clade</taxon>
        <taxon>Hologalegina</taxon>
        <taxon>IRL clade</taxon>
        <taxon>Trifolieae</taxon>
        <taxon>Medicago</taxon>
    </lineage>
</organism>
<reference evidence="2" key="2">
    <citation type="submission" date="2007-03" db="EMBL/GenBank/DDBJ databases">
        <authorList>
            <consortium name="The International Medicago Genome Annotation Group"/>
        </authorList>
    </citation>
    <scope>NUCLEOTIDE SEQUENCE</scope>
</reference>